<evidence type="ECO:0000256" key="1">
    <source>
        <dbReference type="ARBA" id="ARBA00022679"/>
    </source>
</evidence>
<organism evidence="10 12">
    <name type="scientific">Oenococcus oeni</name>
    <name type="common">Leuconostoc oenos</name>
    <dbReference type="NCBI Taxonomy" id="1247"/>
    <lineage>
        <taxon>Bacteria</taxon>
        <taxon>Bacillati</taxon>
        <taxon>Bacillota</taxon>
        <taxon>Bacilli</taxon>
        <taxon>Lactobacillales</taxon>
        <taxon>Lactobacillaceae</taxon>
        <taxon>Oenococcus</taxon>
    </lineage>
</organism>
<proteinExistence type="predicted"/>
<name>A0A483BS32_OENOE</name>
<dbReference type="EMBL" id="LR031358">
    <property type="protein sequence ID" value="VDB99052.1"/>
    <property type="molecule type" value="Genomic_DNA"/>
</dbReference>
<dbReference type="Proteomes" id="UP000181728">
    <property type="component" value="Unassembled WGS sequence"/>
</dbReference>
<dbReference type="GO" id="GO:0003887">
    <property type="term" value="F:DNA-directed DNA polymerase activity"/>
    <property type="evidence" value="ECO:0007669"/>
    <property type="project" value="UniProtKB-KW"/>
</dbReference>
<dbReference type="Gene3D" id="3.30.420.10">
    <property type="entry name" value="Ribonuclease H-like superfamily/Ribonuclease H"/>
    <property type="match status" value="1"/>
</dbReference>
<dbReference type="AlphaFoldDB" id="A0A483BS32"/>
<dbReference type="EMBL" id="MLOK01000054">
    <property type="protein sequence ID" value="OIM20556.1"/>
    <property type="molecule type" value="Genomic_DNA"/>
</dbReference>
<dbReference type="GO" id="GO:0003676">
    <property type="term" value="F:nucleic acid binding"/>
    <property type="evidence" value="ECO:0007669"/>
    <property type="project" value="InterPro"/>
</dbReference>
<dbReference type="SUPFAM" id="SSF53098">
    <property type="entry name" value="Ribonuclease H-like"/>
    <property type="match status" value="1"/>
</dbReference>
<dbReference type="InterPro" id="IPR036397">
    <property type="entry name" value="RNaseH_sf"/>
</dbReference>
<keyword evidence="5 9" id="KW-0378">Hydrolase</keyword>
<evidence type="ECO:0000313" key="10">
    <source>
        <dbReference type="EMBL" id="VDB99052.1"/>
    </source>
</evidence>
<keyword evidence="1 10" id="KW-0808">Transferase</keyword>
<dbReference type="GO" id="GO:0008408">
    <property type="term" value="F:3'-5' exonuclease activity"/>
    <property type="evidence" value="ECO:0007669"/>
    <property type="project" value="TreeGrafter"/>
</dbReference>
<evidence type="ECO:0000313" key="9">
    <source>
        <dbReference type="EMBL" id="OIM20556.1"/>
    </source>
</evidence>
<keyword evidence="5 9" id="KW-0269">Exonuclease</keyword>
<accession>A0A483BS32</accession>
<dbReference type="PANTHER" id="PTHR30231:SF42">
    <property type="entry name" value="EXONUCLEASE"/>
    <property type="match status" value="1"/>
</dbReference>
<reference evidence="10 12" key="2">
    <citation type="submission" date="2018-08" db="EMBL/GenBank/DDBJ databases">
        <authorList>
            <person name="Lorentzen P. G. S. M."/>
        </authorList>
    </citation>
    <scope>NUCLEOTIDE SEQUENCE [LARGE SCALE GENOMIC DNA]</scope>
    <source>
        <strain evidence="10 12">CRBO_1381</strain>
    </source>
</reference>
<dbReference type="GO" id="GO:0006260">
    <property type="term" value="P:DNA replication"/>
    <property type="evidence" value="ECO:0007669"/>
    <property type="project" value="UniProtKB-KW"/>
</dbReference>
<evidence type="ECO:0000256" key="5">
    <source>
        <dbReference type="ARBA" id="ARBA00022839"/>
    </source>
</evidence>
<gene>
    <name evidence="9" type="ORF">ATX59_08250</name>
    <name evidence="10" type="ORF">OENI_1692</name>
</gene>
<reference evidence="9 11" key="1">
    <citation type="journal article" date="2016" name="BMC Genomics">
        <title>Consensus pan-genome assembly of the specialised wine bacterium Oenococcus oeni.</title>
        <authorList>
            <person name="Sternes P.R."/>
            <person name="Borneman A.R."/>
        </authorList>
    </citation>
    <scope>NUCLEOTIDE SEQUENCE [LARGE SCALE GENOMIC DNA]</scope>
    <source>
        <strain evidence="9 11">AWRIB661</strain>
    </source>
</reference>
<evidence type="ECO:0000313" key="11">
    <source>
        <dbReference type="Proteomes" id="UP000181728"/>
    </source>
</evidence>
<feature type="domain" description="Exonuclease" evidence="8">
    <location>
        <begin position="2"/>
        <end position="167"/>
    </location>
</feature>
<dbReference type="PANTHER" id="PTHR30231">
    <property type="entry name" value="DNA POLYMERASE III SUBUNIT EPSILON"/>
    <property type="match status" value="1"/>
</dbReference>
<dbReference type="Proteomes" id="UP000294726">
    <property type="component" value="Chromosome"/>
</dbReference>
<evidence type="ECO:0000256" key="3">
    <source>
        <dbReference type="ARBA" id="ARBA00022705"/>
    </source>
</evidence>
<dbReference type="RefSeq" id="WP_032817704.1">
    <property type="nucleotide sequence ID" value="NZ_LR031358.1"/>
</dbReference>
<dbReference type="InterPro" id="IPR012337">
    <property type="entry name" value="RNaseH-like_sf"/>
</dbReference>
<evidence type="ECO:0000259" key="8">
    <source>
        <dbReference type="SMART" id="SM00479"/>
    </source>
</evidence>
<sequence>MNFLAMDFETASSEPWSAVSLGLTIVRDNQIAQNWYSLIKPETSFSYWNTEINGLTADDVLDSPKFPEVWADIKNLYDDYPVVVGHNIRFDNNVLKQTLKYYGLKTPRYLSLDTVSLSRKFQPGMVNHKLDTVVSDLGLFLEHHHNASDDAQASAQILIYEIEHFGEERVKDFVKLV</sequence>
<evidence type="ECO:0000256" key="6">
    <source>
        <dbReference type="ARBA" id="ARBA00022932"/>
    </source>
</evidence>
<dbReference type="InterPro" id="IPR013520">
    <property type="entry name" value="Ribonucl_H"/>
</dbReference>
<evidence type="ECO:0000256" key="7">
    <source>
        <dbReference type="ARBA" id="ARBA00070925"/>
    </source>
</evidence>
<keyword evidence="2 10" id="KW-0548">Nucleotidyltransferase</keyword>
<evidence type="ECO:0000256" key="4">
    <source>
        <dbReference type="ARBA" id="ARBA00022722"/>
    </source>
</evidence>
<keyword evidence="4" id="KW-0540">Nuclease</keyword>
<evidence type="ECO:0000256" key="2">
    <source>
        <dbReference type="ARBA" id="ARBA00022695"/>
    </source>
</evidence>
<keyword evidence="6" id="KW-0239">DNA-directed DNA polymerase</keyword>
<dbReference type="FunFam" id="3.30.420.10:FF:000045">
    <property type="entry name" value="3'-5' exonuclease DinG"/>
    <property type="match status" value="1"/>
</dbReference>
<keyword evidence="3" id="KW-0235">DNA replication</keyword>
<dbReference type="GO" id="GO:0005829">
    <property type="term" value="C:cytosol"/>
    <property type="evidence" value="ECO:0007669"/>
    <property type="project" value="TreeGrafter"/>
</dbReference>
<protein>
    <recommendedName>
        <fullName evidence="7">DNA polymerase III polC-type</fullName>
    </recommendedName>
</protein>
<dbReference type="CDD" id="cd06130">
    <property type="entry name" value="DNA_pol_III_epsilon_like"/>
    <property type="match status" value="1"/>
</dbReference>
<dbReference type="Pfam" id="PF00929">
    <property type="entry name" value="RNase_T"/>
    <property type="match status" value="1"/>
</dbReference>
<evidence type="ECO:0000313" key="12">
    <source>
        <dbReference type="Proteomes" id="UP000294726"/>
    </source>
</evidence>
<dbReference type="SMART" id="SM00479">
    <property type="entry name" value="EXOIII"/>
    <property type="match status" value="1"/>
</dbReference>